<reference evidence="5" key="1">
    <citation type="submission" date="2022-11" db="UniProtKB">
        <authorList>
            <consortium name="WormBaseParasite"/>
        </authorList>
    </citation>
    <scope>IDENTIFICATION</scope>
</reference>
<keyword evidence="2" id="KW-0812">Transmembrane</keyword>
<keyword evidence="2" id="KW-0472">Membrane</keyword>
<evidence type="ECO:0000256" key="2">
    <source>
        <dbReference type="SAM" id="Phobius"/>
    </source>
</evidence>
<evidence type="ECO:0000256" key="3">
    <source>
        <dbReference type="SAM" id="SignalP"/>
    </source>
</evidence>
<feature type="transmembrane region" description="Helical" evidence="2">
    <location>
        <begin position="43"/>
        <end position="61"/>
    </location>
</feature>
<evidence type="ECO:0000256" key="1">
    <source>
        <dbReference type="SAM" id="MobiDB-lite"/>
    </source>
</evidence>
<feature type="signal peptide" evidence="3">
    <location>
        <begin position="1"/>
        <end position="19"/>
    </location>
</feature>
<dbReference type="AlphaFoldDB" id="A0A914CQT6"/>
<dbReference type="Proteomes" id="UP000887540">
    <property type="component" value="Unplaced"/>
</dbReference>
<organism evidence="4 5">
    <name type="scientific">Acrobeloides nanus</name>
    <dbReference type="NCBI Taxonomy" id="290746"/>
    <lineage>
        <taxon>Eukaryota</taxon>
        <taxon>Metazoa</taxon>
        <taxon>Ecdysozoa</taxon>
        <taxon>Nematoda</taxon>
        <taxon>Chromadorea</taxon>
        <taxon>Rhabditida</taxon>
        <taxon>Tylenchina</taxon>
        <taxon>Cephalobomorpha</taxon>
        <taxon>Cephaloboidea</taxon>
        <taxon>Cephalobidae</taxon>
        <taxon>Acrobeloides</taxon>
    </lineage>
</organism>
<sequence>MKYVYIFAVFAILAIFSDASPRLRRDEKAAPTEAEAPKTGEAIFKMKYVYIFAVFAILAVFSNASPRFRRDEQAALAPADAPKAESEKHTPSGNFTIFSCSHCENNEWGK</sequence>
<proteinExistence type="predicted"/>
<keyword evidence="2" id="KW-1133">Transmembrane helix</keyword>
<feature type="chain" id="PRO_5037102513" evidence="3">
    <location>
        <begin position="20"/>
        <end position="110"/>
    </location>
</feature>
<dbReference type="WBParaSite" id="ACRNAN_scaffold1286.g16586.t1">
    <property type="protein sequence ID" value="ACRNAN_scaffold1286.g16586.t1"/>
    <property type="gene ID" value="ACRNAN_scaffold1286.g16586"/>
</dbReference>
<protein>
    <submittedName>
        <fullName evidence="5">Uncharacterized protein</fullName>
    </submittedName>
</protein>
<evidence type="ECO:0000313" key="5">
    <source>
        <dbReference type="WBParaSite" id="ACRNAN_scaffold1286.g16586.t1"/>
    </source>
</evidence>
<keyword evidence="4" id="KW-1185">Reference proteome</keyword>
<feature type="region of interest" description="Disordered" evidence="1">
    <location>
        <begin position="76"/>
        <end position="95"/>
    </location>
</feature>
<name>A0A914CQT6_9BILA</name>
<keyword evidence="3" id="KW-0732">Signal</keyword>
<evidence type="ECO:0000313" key="4">
    <source>
        <dbReference type="Proteomes" id="UP000887540"/>
    </source>
</evidence>
<accession>A0A914CQT6</accession>